<accession>A0AAV4S9E7</accession>
<dbReference type="EMBL" id="BPLQ01007549">
    <property type="protein sequence ID" value="GIY30795.1"/>
    <property type="molecule type" value="Genomic_DNA"/>
</dbReference>
<sequence length="121" mass="13532">MRQIGKGFSSAYKFCAILNLPALSKSGYKKHEHRLLKVVTDVAEDSMCNAAKEVAETFNLDVCGISVDGTWQRRGHTDIKGCVAVLSIDTGKVLDLEVMSSYCPYKNSYYKKCIRMLNMLL</sequence>
<feature type="domain" description="Mutator-like transposase" evidence="1">
    <location>
        <begin position="1"/>
        <end position="105"/>
    </location>
</feature>
<proteinExistence type="predicted"/>
<comment type="caution">
    <text evidence="2">The sequence shown here is derived from an EMBL/GenBank/DDBJ whole genome shotgun (WGS) entry which is preliminary data.</text>
</comment>
<reference evidence="2 3" key="1">
    <citation type="submission" date="2021-06" db="EMBL/GenBank/DDBJ databases">
        <title>Caerostris darwini draft genome.</title>
        <authorList>
            <person name="Kono N."/>
            <person name="Arakawa K."/>
        </authorList>
    </citation>
    <scope>NUCLEOTIDE SEQUENCE [LARGE SCALE GENOMIC DNA]</scope>
</reference>
<dbReference type="InterPro" id="IPR049012">
    <property type="entry name" value="Mutator_transp_dom"/>
</dbReference>
<dbReference type="Proteomes" id="UP001054837">
    <property type="component" value="Unassembled WGS sequence"/>
</dbReference>
<dbReference type="AlphaFoldDB" id="A0AAV4S9E7"/>
<protein>
    <recommendedName>
        <fullName evidence="1">Mutator-like transposase domain-containing protein</fullName>
    </recommendedName>
</protein>
<organism evidence="2 3">
    <name type="scientific">Caerostris darwini</name>
    <dbReference type="NCBI Taxonomy" id="1538125"/>
    <lineage>
        <taxon>Eukaryota</taxon>
        <taxon>Metazoa</taxon>
        <taxon>Ecdysozoa</taxon>
        <taxon>Arthropoda</taxon>
        <taxon>Chelicerata</taxon>
        <taxon>Arachnida</taxon>
        <taxon>Araneae</taxon>
        <taxon>Araneomorphae</taxon>
        <taxon>Entelegynae</taxon>
        <taxon>Araneoidea</taxon>
        <taxon>Araneidae</taxon>
        <taxon>Caerostris</taxon>
    </lineage>
</organism>
<evidence type="ECO:0000313" key="2">
    <source>
        <dbReference type="EMBL" id="GIY30795.1"/>
    </source>
</evidence>
<evidence type="ECO:0000313" key="3">
    <source>
        <dbReference type="Proteomes" id="UP001054837"/>
    </source>
</evidence>
<dbReference type="Pfam" id="PF20700">
    <property type="entry name" value="Mutator"/>
    <property type="match status" value="1"/>
</dbReference>
<keyword evidence="3" id="KW-1185">Reference proteome</keyword>
<evidence type="ECO:0000259" key="1">
    <source>
        <dbReference type="Pfam" id="PF20700"/>
    </source>
</evidence>
<gene>
    <name evidence="2" type="primary">AVEN_43574_1</name>
    <name evidence="2" type="ORF">CDAR_217871</name>
</gene>
<name>A0AAV4S9E7_9ARAC</name>